<dbReference type="InterPro" id="IPR036259">
    <property type="entry name" value="MFS_trans_sf"/>
</dbReference>
<dbReference type="Proteomes" id="UP000028545">
    <property type="component" value="Unassembled WGS sequence"/>
</dbReference>
<feature type="transmembrane region" description="Helical" evidence="6">
    <location>
        <begin position="297"/>
        <end position="317"/>
    </location>
</feature>
<keyword evidence="4 6" id="KW-0472">Membrane</keyword>
<dbReference type="OrthoDB" id="433512at2759"/>
<sequence length="805" mass="90991">MCEVSVHSLLSNIFRGFGDRGYQADNPHKRRSEVPPICMLALVPQTWSRLTTARPAVRSCYPSTIHKHFLRAALGNRQRDLYSPSFHLFFPPFAFRPPLIYSSPPFLEETPHSVRMAHLLQHHQRHDPPFGVIPVPHGPVTGEEHEHYPTEHTAEREHQIFSYLTHPDDSYTPEGTYWADLPLAKRISFVNKVQNEEAIKEVKTVWQMIKEDPLSPFGWYIRNAVLPGAGLGLEGYVLFSIGNLEPLFSATWPQCWGKNPTVCSPNWIAAVTYLEVIGIMVGQVAVGFIGDWIGRRWGLIQDAVIMFVGLLMLTASWGLTLQGWVICYAWSLFFYGFGVGGEYPITATSSMENAVSAGKLSTREDRLHRGRKVTMAFLMQGWGQLINQGLLMILLLIFHHGSGNPPYSSVAVQWTFRVSFALPALGTLWLVYYRTYKMPHASRQLEIAKRKSNVTGYDVASLKIACREFGGRLLATTGTWFCNDVFFYGNKLFQGQFIKVISPGSNSVMTGWVWNMINVIVSLAGYYCASLLIDNKLYGRKMMQQVGFLMCFIMFVVPAFHYHYYTEPMNIHAFQAMYFLSSFFNQFGPNSVTFLVAGEVFPTPIRATAHGLSACIGKAGALLASVLYNYIDTQTKFYVVPWFGLAGMVLTFFFLPDTTGLDLKEQERRWTFIRDGRASEYHGVAVHPRHLSWWERFRGVGKAYDPKQDMKDKIEDIRREWEAKEQEKKDQEVNGNSNPLSDLDDDIFSDHVHGYFKATSGNKDDEKEKNATTSGNGLFNGNEKTENPATSGSGNSEDASSNNES</sequence>
<dbReference type="KEGG" id="sapo:SAPIO_CDS6366"/>
<protein>
    <recommendedName>
        <fullName evidence="7">Major facilitator superfamily (MFS) profile domain-containing protein</fullName>
    </recommendedName>
</protein>
<dbReference type="RefSeq" id="XP_016641922.1">
    <property type="nucleotide sequence ID" value="XM_016788488.1"/>
</dbReference>
<evidence type="ECO:0000256" key="4">
    <source>
        <dbReference type="ARBA" id="ARBA00023136"/>
    </source>
</evidence>
<feature type="transmembrane region" description="Helical" evidence="6">
    <location>
        <begin position="576"/>
        <end position="597"/>
    </location>
</feature>
<feature type="transmembrane region" description="Helical" evidence="6">
    <location>
        <begin position="545"/>
        <end position="564"/>
    </location>
</feature>
<dbReference type="InterPro" id="IPR020846">
    <property type="entry name" value="MFS_dom"/>
</dbReference>
<keyword evidence="9" id="KW-1185">Reference proteome</keyword>
<dbReference type="InterPro" id="IPR005828">
    <property type="entry name" value="MFS_sugar_transport-like"/>
</dbReference>
<feature type="transmembrane region" description="Helical" evidence="6">
    <location>
        <begin position="376"/>
        <end position="399"/>
    </location>
</feature>
<evidence type="ECO:0000313" key="8">
    <source>
        <dbReference type="EMBL" id="KEZ42123.1"/>
    </source>
</evidence>
<proteinExistence type="predicted"/>
<feature type="transmembrane region" description="Helical" evidence="6">
    <location>
        <begin position="513"/>
        <end position="533"/>
    </location>
</feature>
<dbReference type="SUPFAM" id="SSF103473">
    <property type="entry name" value="MFS general substrate transporter"/>
    <property type="match status" value="1"/>
</dbReference>
<feature type="compositionally biased region" description="Polar residues" evidence="5">
    <location>
        <begin position="787"/>
        <end position="805"/>
    </location>
</feature>
<keyword evidence="2 6" id="KW-0812">Transmembrane</keyword>
<feature type="region of interest" description="Disordered" evidence="5">
    <location>
        <begin position="723"/>
        <end position="805"/>
    </location>
</feature>
<name>A0A084G461_PSEDA</name>
<evidence type="ECO:0000259" key="7">
    <source>
        <dbReference type="PROSITE" id="PS50850"/>
    </source>
</evidence>
<dbReference type="PROSITE" id="PS50850">
    <property type="entry name" value="MFS"/>
    <property type="match status" value="1"/>
</dbReference>
<keyword evidence="3 6" id="KW-1133">Transmembrane helix</keyword>
<evidence type="ECO:0000256" key="1">
    <source>
        <dbReference type="ARBA" id="ARBA00004141"/>
    </source>
</evidence>
<evidence type="ECO:0000313" key="9">
    <source>
        <dbReference type="Proteomes" id="UP000028545"/>
    </source>
</evidence>
<dbReference type="Pfam" id="PF00083">
    <property type="entry name" value="Sugar_tr"/>
    <property type="match status" value="2"/>
</dbReference>
<accession>A0A084G461</accession>
<feature type="transmembrane region" description="Helical" evidence="6">
    <location>
        <begin position="609"/>
        <end position="631"/>
    </location>
</feature>
<dbReference type="VEuPathDB" id="FungiDB:SAPIO_CDS6366"/>
<dbReference type="HOGENOM" id="CLU_001265_46_13_1"/>
<evidence type="ECO:0000256" key="6">
    <source>
        <dbReference type="SAM" id="Phobius"/>
    </source>
</evidence>
<dbReference type="OMA" id="PDGVYWA"/>
<dbReference type="GO" id="GO:0016020">
    <property type="term" value="C:membrane"/>
    <property type="evidence" value="ECO:0007669"/>
    <property type="project" value="UniProtKB-SubCell"/>
</dbReference>
<organism evidence="8 9">
    <name type="scientific">Pseudallescheria apiosperma</name>
    <name type="common">Scedosporium apiospermum</name>
    <dbReference type="NCBI Taxonomy" id="563466"/>
    <lineage>
        <taxon>Eukaryota</taxon>
        <taxon>Fungi</taxon>
        <taxon>Dikarya</taxon>
        <taxon>Ascomycota</taxon>
        <taxon>Pezizomycotina</taxon>
        <taxon>Sordariomycetes</taxon>
        <taxon>Hypocreomycetidae</taxon>
        <taxon>Microascales</taxon>
        <taxon>Microascaceae</taxon>
        <taxon>Scedosporium</taxon>
    </lineage>
</organism>
<feature type="domain" description="Major facilitator superfamily (MFS) profile" evidence="7">
    <location>
        <begin position="223"/>
        <end position="659"/>
    </location>
</feature>
<feature type="transmembrane region" description="Helical" evidence="6">
    <location>
        <begin position="637"/>
        <end position="655"/>
    </location>
</feature>
<feature type="compositionally biased region" description="Basic and acidic residues" evidence="5">
    <location>
        <begin position="723"/>
        <end position="732"/>
    </location>
</feature>
<feature type="transmembrane region" description="Helical" evidence="6">
    <location>
        <begin position="323"/>
        <end position="341"/>
    </location>
</feature>
<comment type="subcellular location">
    <subcellularLocation>
        <location evidence="1">Membrane</location>
        <topology evidence="1">Multi-pass membrane protein</topology>
    </subcellularLocation>
</comment>
<evidence type="ECO:0000256" key="5">
    <source>
        <dbReference type="SAM" id="MobiDB-lite"/>
    </source>
</evidence>
<feature type="transmembrane region" description="Helical" evidence="6">
    <location>
        <begin position="411"/>
        <end position="433"/>
    </location>
</feature>
<dbReference type="PANTHER" id="PTHR24064">
    <property type="entry name" value="SOLUTE CARRIER FAMILY 22 MEMBER"/>
    <property type="match status" value="1"/>
</dbReference>
<feature type="transmembrane region" description="Helical" evidence="6">
    <location>
        <begin position="267"/>
        <end position="290"/>
    </location>
</feature>
<evidence type="ECO:0000256" key="2">
    <source>
        <dbReference type="ARBA" id="ARBA00022692"/>
    </source>
</evidence>
<gene>
    <name evidence="8" type="ORF">SAPIO_CDS6366</name>
</gene>
<dbReference type="GO" id="GO:0022857">
    <property type="term" value="F:transmembrane transporter activity"/>
    <property type="evidence" value="ECO:0007669"/>
    <property type="project" value="InterPro"/>
</dbReference>
<dbReference type="Gene3D" id="1.20.1250.20">
    <property type="entry name" value="MFS general substrate transporter like domains"/>
    <property type="match status" value="1"/>
</dbReference>
<dbReference type="AlphaFoldDB" id="A0A084G461"/>
<evidence type="ECO:0000256" key="3">
    <source>
        <dbReference type="ARBA" id="ARBA00022989"/>
    </source>
</evidence>
<comment type="caution">
    <text evidence="8">The sequence shown here is derived from an EMBL/GenBank/DDBJ whole genome shotgun (WGS) entry which is preliminary data.</text>
</comment>
<reference evidence="8 9" key="1">
    <citation type="journal article" date="2014" name="Genome Announc.">
        <title>Draft genome sequence of the pathogenic fungus Scedosporium apiospermum.</title>
        <authorList>
            <person name="Vandeputte P."/>
            <person name="Ghamrawi S."/>
            <person name="Rechenmann M."/>
            <person name="Iltis A."/>
            <person name="Giraud S."/>
            <person name="Fleury M."/>
            <person name="Thornton C."/>
            <person name="Delhaes L."/>
            <person name="Meyer W."/>
            <person name="Papon N."/>
            <person name="Bouchara J.P."/>
        </authorList>
    </citation>
    <scope>NUCLEOTIDE SEQUENCE [LARGE SCALE GENOMIC DNA]</scope>
    <source>
        <strain evidence="8 9">IHEM 14462</strain>
    </source>
</reference>
<dbReference type="EMBL" id="JOWA01000102">
    <property type="protein sequence ID" value="KEZ42123.1"/>
    <property type="molecule type" value="Genomic_DNA"/>
</dbReference>
<dbReference type="GeneID" id="27725438"/>